<dbReference type="SUPFAM" id="SSF111337">
    <property type="entry name" value="QueA-like"/>
    <property type="match status" value="1"/>
</dbReference>
<accession>A0A1N6P9G5</accession>
<dbReference type="GO" id="GO:0005737">
    <property type="term" value="C:cytoplasm"/>
    <property type="evidence" value="ECO:0007669"/>
    <property type="project" value="UniProtKB-SubCell"/>
</dbReference>
<dbReference type="InterPro" id="IPR042118">
    <property type="entry name" value="QueA_dom1"/>
</dbReference>
<keyword evidence="4 13" id="KW-0963">Cytoplasm</keyword>
<comment type="function">
    <text evidence="13">Transfers and isomerizes the ribose moiety from AdoMet to the 7-aminomethyl group of 7-deazaguanine (preQ1-tRNA) to give epoxyqueuosine (oQ-tRNA).</text>
</comment>
<evidence type="ECO:0000256" key="2">
    <source>
        <dbReference type="ARBA" id="ARBA00004691"/>
    </source>
</evidence>
<comment type="subunit">
    <text evidence="3 13">Monomer.</text>
</comment>
<dbReference type="AlphaFoldDB" id="A0A1N6P9G5"/>
<dbReference type="EC" id="2.4.99.17" evidence="10 13"/>
<evidence type="ECO:0000256" key="12">
    <source>
        <dbReference type="ARBA" id="ARBA00076160"/>
    </source>
</evidence>
<dbReference type="UniPathway" id="UPA00392"/>
<evidence type="ECO:0000256" key="3">
    <source>
        <dbReference type="ARBA" id="ARBA00011245"/>
    </source>
</evidence>
<evidence type="ECO:0000256" key="10">
    <source>
        <dbReference type="ARBA" id="ARBA00066503"/>
    </source>
</evidence>
<dbReference type="PANTHER" id="PTHR30307">
    <property type="entry name" value="S-ADENOSYLMETHIONINE:TRNA RIBOSYLTRANSFERASE-ISOMERASE"/>
    <property type="match status" value="1"/>
</dbReference>
<dbReference type="Gene3D" id="3.40.1780.10">
    <property type="entry name" value="QueA-like"/>
    <property type="match status" value="1"/>
</dbReference>
<protein>
    <recommendedName>
        <fullName evidence="11 13">S-adenosylmethionine:tRNA ribosyltransferase-isomerase</fullName>
        <ecNumber evidence="10 13">2.4.99.17</ecNumber>
    </recommendedName>
    <alternativeName>
        <fullName evidence="12 13">Queuosine biosynthesis protein QueA</fullName>
    </alternativeName>
</protein>
<evidence type="ECO:0000256" key="11">
    <source>
        <dbReference type="ARBA" id="ARBA00069325"/>
    </source>
</evidence>
<dbReference type="Proteomes" id="UP000186400">
    <property type="component" value="Unassembled WGS sequence"/>
</dbReference>
<dbReference type="InterPro" id="IPR042119">
    <property type="entry name" value="QueA_dom2"/>
</dbReference>
<reference evidence="14 15" key="1">
    <citation type="submission" date="2017-01" db="EMBL/GenBank/DDBJ databases">
        <authorList>
            <person name="Mah S.A."/>
            <person name="Swanson W.J."/>
            <person name="Moy G.W."/>
            <person name="Vacquier V.D."/>
        </authorList>
    </citation>
    <scope>NUCLEOTIDE SEQUENCE [LARGE SCALE GENOMIC DNA]</scope>
    <source>
        <strain evidence="14 15">ASpG1</strain>
    </source>
</reference>
<keyword evidence="5 13" id="KW-0808">Transferase</keyword>
<dbReference type="NCBIfam" id="TIGR00113">
    <property type="entry name" value="queA"/>
    <property type="match status" value="1"/>
</dbReference>
<dbReference type="InterPro" id="IPR003699">
    <property type="entry name" value="QueA"/>
</dbReference>
<keyword evidence="15" id="KW-1185">Reference proteome</keyword>
<proteinExistence type="inferred from homology"/>
<evidence type="ECO:0000256" key="13">
    <source>
        <dbReference type="HAMAP-Rule" id="MF_00113"/>
    </source>
</evidence>
<dbReference type="NCBIfam" id="NF001140">
    <property type="entry name" value="PRK00147.1"/>
    <property type="match status" value="1"/>
</dbReference>
<dbReference type="PANTHER" id="PTHR30307:SF0">
    <property type="entry name" value="S-ADENOSYLMETHIONINE:TRNA RIBOSYLTRANSFERASE-ISOMERASE"/>
    <property type="match status" value="1"/>
</dbReference>
<dbReference type="RefSeq" id="WP_076487785.1">
    <property type="nucleotide sequence ID" value="NZ_FTMS01000002.1"/>
</dbReference>
<dbReference type="FunFam" id="3.40.1780.10:FF:000001">
    <property type="entry name" value="S-adenosylmethionine:tRNA ribosyltransferase-isomerase"/>
    <property type="match status" value="1"/>
</dbReference>
<dbReference type="InterPro" id="IPR036100">
    <property type="entry name" value="QueA_sf"/>
</dbReference>
<evidence type="ECO:0000256" key="7">
    <source>
        <dbReference type="ARBA" id="ARBA00022785"/>
    </source>
</evidence>
<gene>
    <name evidence="13" type="primary">queA</name>
    <name evidence="14" type="ORF">SAMN05920897_102193</name>
</gene>
<dbReference type="EMBL" id="FTMS01000002">
    <property type="protein sequence ID" value="SIQ00933.1"/>
    <property type="molecule type" value="Genomic_DNA"/>
</dbReference>
<keyword evidence="7 13" id="KW-0671">Queuosine biosynthesis</keyword>
<dbReference type="GO" id="GO:0051075">
    <property type="term" value="F:S-adenosylmethionine:tRNA ribosyltransferase-isomerase activity"/>
    <property type="evidence" value="ECO:0007669"/>
    <property type="project" value="UniProtKB-EC"/>
</dbReference>
<evidence type="ECO:0000256" key="6">
    <source>
        <dbReference type="ARBA" id="ARBA00022691"/>
    </source>
</evidence>
<comment type="subcellular location">
    <subcellularLocation>
        <location evidence="1 13">Cytoplasm</location>
    </subcellularLocation>
</comment>
<dbReference type="OrthoDB" id="9805933at2"/>
<dbReference type="STRING" id="159291.SAMN05920897_102193"/>
<comment type="pathway">
    <text evidence="2 13">tRNA modification; tRNA-queuosine biosynthesis.</text>
</comment>
<keyword evidence="6 13" id="KW-0949">S-adenosyl-L-methionine</keyword>
<evidence type="ECO:0000256" key="1">
    <source>
        <dbReference type="ARBA" id="ARBA00004496"/>
    </source>
</evidence>
<evidence type="ECO:0000256" key="9">
    <source>
        <dbReference type="ARBA" id="ARBA00061210"/>
    </source>
</evidence>
<keyword evidence="14" id="KW-0413">Isomerase</keyword>
<evidence type="ECO:0000313" key="14">
    <source>
        <dbReference type="EMBL" id="SIQ00933.1"/>
    </source>
</evidence>
<evidence type="ECO:0000313" key="15">
    <source>
        <dbReference type="Proteomes" id="UP000186400"/>
    </source>
</evidence>
<comment type="similarity">
    <text evidence="9 13">Belongs to the QueA family.</text>
</comment>
<name>A0A1N6P9G5_9SPIO</name>
<comment type="catalytic activity">
    <reaction evidence="8 13">
        <text>7-aminomethyl-7-carbaguanosine(34) in tRNA + S-adenosyl-L-methionine = epoxyqueuosine(34) in tRNA + adenine + L-methionine + 2 H(+)</text>
        <dbReference type="Rhea" id="RHEA:32155"/>
        <dbReference type="Rhea" id="RHEA-COMP:10342"/>
        <dbReference type="Rhea" id="RHEA-COMP:18582"/>
        <dbReference type="ChEBI" id="CHEBI:15378"/>
        <dbReference type="ChEBI" id="CHEBI:16708"/>
        <dbReference type="ChEBI" id="CHEBI:57844"/>
        <dbReference type="ChEBI" id="CHEBI:59789"/>
        <dbReference type="ChEBI" id="CHEBI:82833"/>
        <dbReference type="ChEBI" id="CHEBI:194443"/>
        <dbReference type="EC" id="2.4.99.17"/>
    </reaction>
</comment>
<evidence type="ECO:0000256" key="8">
    <source>
        <dbReference type="ARBA" id="ARBA00052751"/>
    </source>
</evidence>
<evidence type="ECO:0000256" key="5">
    <source>
        <dbReference type="ARBA" id="ARBA00022679"/>
    </source>
</evidence>
<dbReference type="Pfam" id="PF02547">
    <property type="entry name" value="Queuosine_synth"/>
    <property type="match status" value="1"/>
</dbReference>
<sequence>MKTSDLFFDLPQELIAQEPPRERGASRLFLAHRATGGVEHRVMTDIIDAVAPGTVMVFNDSRVRRARVYARTVDTGSSQEFLLVEPRGENRWLAIGPNTKKQRLGRVFRFDPSGVTARISSVEPPYRELTFSQPVTDQWLEEHGHIPLPPYIHRSDSSDDAQRYQTVYARTVGSVAAPTAGLHFTRDMLQALGDRGVEIHFVTLHVGIGTFLPVRTEVLEEHKMHSERYSVSRETARAIGKAKDEGRPVLAVGTTAVRTLESAWNEALQRVEAGEDETGIFIYPGYRFRVVDQLFTNFHTPGSTLLALVSAFATPEDIKEWYRQAVEERYRFFSYGDAMLIR</sequence>
<organism evidence="14 15">
    <name type="scientific">Alkalispirochaeta americana</name>
    <dbReference type="NCBI Taxonomy" id="159291"/>
    <lineage>
        <taxon>Bacteria</taxon>
        <taxon>Pseudomonadati</taxon>
        <taxon>Spirochaetota</taxon>
        <taxon>Spirochaetia</taxon>
        <taxon>Spirochaetales</taxon>
        <taxon>Spirochaetaceae</taxon>
        <taxon>Alkalispirochaeta</taxon>
    </lineage>
</organism>
<evidence type="ECO:0000256" key="4">
    <source>
        <dbReference type="ARBA" id="ARBA00022490"/>
    </source>
</evidence>
<dbReference type="GO" id="GO:0008616">
    <property type="term" value="P:tRNA queuosine(34) biosynthetic process"/>
    <property type="evidence" value="ECO:0007669"/>
    <property type="project" value="UniProtKB-UniRule"/>
</dbReference>
<dbReference type="Gene3D" id="2.40.10.240">
    <property type="entry name" value="QueA-like"/>
    <property type="match status" value="1"/>
</dbReference>
<dbReference type="HAMAP" id="MF_00113">
    <property type="entry name" value="QueA"/>
    <property type="match status" value="1"/>
</dbReference>